<evidence type="ECO:0000313" key="2">
    <source>
        <dbReference type="EMBL" id="CAA9335785.1"/>
    </source>
</evidence>
<accession>A0A6J4LL38</accession>
<feature type="compositionally biased region" description="Basic and acidic residues" evidence="1">
    <location>
        <begin position="89"/>
        <end position="132"/>
    </location>
</feature>
<evidence type="ECO:0000256" key="1">
    <source>
        <dbReference type="SAM" id="MobiDB-lite"/>
    </source>
</evidence>
<proteinExistence type="predicted"/>
<protein>
    <submittedName>
        <fullName evidence="2">DedA protein</fullName>
    </submittedName>
</protein>
<reference evidence="2" key="1">
    <citation type="submission" date="2020-02" db="EMBL/GenBank/DDBJ databases">
        <authorList>
            <person name="Meier V. D."/>
        </authorList>
    </citation>
    <scope>NUCLEOTIDE SEQUENCE</scope>
    <source>
        <strain evidence="2">AVDCRST_MAG24</strain>
    </source>
</reference>
<feature type="compositionally biased region" description="Basic residues" evidence="1">
    <location>
        <begin position="67"/>
        <end position="85"/>
    </location>
</feature>
<feature type="region of interest" description="Disordered" evidence="1">
    <location>
        <begin position="59"/>
        <end position="170"/>
    </location>
</feature>
<organism evidence="2">
    <name type="scientific">uncultured Nocardioidaceae bacterium</name>
    <dbReference type="NCBI Taxonomy" id="253824"/>
    <lineage>
        <taxon>Bacteria</taxon>
        <taxon>Bacillati</taxon>
        <taxon>Actinomycetota</taxon>
        <taxon>Actinomycetes</taxon>
        <taxon>Propionibacteriales</taxon>
        <taxon>Nocardioidaceae</taxon>
        <taxon>environmental samples</taxon>
    </lineage>
</organism>
<name>A0A6J4LL38_9ACTN</name>
<feature type="non-terminal residue" evidence="2">
    <location>
        <position position="258"/>
    </location>
</feature>
<feature type="region of interest" description="Disordered" evidence="1">
    <location>
        <begin position="191"/>
        <end position="258"/>
    </location>
</feature>
<feature type="compositionally biased region" description="Basic residues" evidence="1">
    <location>
        <begin position="144"/>
        <end position="160"/>
    </location>
</feature>
<feature type="non-terminal residue" evidence="2">
    <location>
        <position position="1"/>
    </location>
</feature>
<gene>
    <name evidence="2" type="ORF">AVDCRST_MAG24-1031</name>
</gene>
<feature type="compositionally biased region" description="Low complexity" evidence="1">
    <location>
        <begin position="1"/>
        <end position="18"/>
    </location>
</feature>
<feature type="compositionally biased region" description="Basic residues" evidence="1">
    <location>
        <begin position="233"/>
        <end position="250"/>
    </location>
</feature>
<sequence>GTARAPARAQRDPAAGPRLGLDGPQLAPRPVRDGAVLGQHGDHLRRVRVVLPLPARGHTSLRDGAVHRHRAHRPVRHGLARRRAAARPGAHDRGGDPRQHRGLRDRPCDRTTDLPARRPDHEEEVLRADRGVLRQARQQGAGHRPVRAVRAHVHHRRRRGHPDGPPAVRDLERRGRAVLGRQHHAARLLPRCGVPGPRREHRQGDPRHPRLLAHPGGLRVVAAPAYLGADGRRQRRRRHPGRGHRRQRHPVPHEPPLL</sequence>
<feature type="region of interest" description="Disordered" evidence="1">
    <location>
        <begin position="1"/>
        <end position="39"/>
    </location>
</feature>
<dbReference type="AlphaFoldDB" id="A0A6J4LL38"/>
<dbReference type="EMBL" id="CADCUF010000164">
    <property type="protein sequence ID" value="CAA9335785.1"/>
    <property type="molecule type" value="Genomic_DNA"/>
</dbReference>